<evidence type="ECO:0000313" key="8">
    <source>
        <dbReference type="Proteomes" id="UP000429607"/>
    </source>
</evidence>
<evidence type="ECO:0000256" key="5">
    <source>
        <dbReference type="PROSITE-ProRule" id="PRU00339"/>
    </source>
</evidence>
<name>A0A6A3L968_9STRA</name>
<keyword evidence="4" id="KW-0112">Calmodulin-binding</keyword>
<dbReference type="InterPro" id="IPR000048">
    <property type="entry name" value="IQ_motif_EF-hand-BS"/>
</dbReference>
<feature type="compositionally biased region" description="Basic and acidic residues" evidence="6">
    <location>
        <begin position="447"/>
        <end position="456"/>
    </location>
</feature>
<dbReference type="SMART" id="SM00015">
    <property type="entry name" value="IQ"/>
    <property type="match status" value="7"/>
</dbReference>
<dbReference type="PROSITE" id="PS50096">
    <property type="entry name" value="IQ"/>
    <property type="match status" value="4"/>
</dbReference>
<dbReference type="GO" id="GO:0000278">
    <property type="term" value="P:mitotic cell cycle"/>
    <property type="evidence" value="ECO:0007669"/>
    <property type="project" value="TreeGrafter"/>
</dbReference>
<evidence type="ECO:0000256" key="3">
    <source>
        <dbReference type="ARBA" id="ARBA00022737"/>
    </source>
</evidence>
<reference evidence="7 8" key="1">
    <citation type="submission" date="2018-09" db="EMBL/GenBank/DDBJ databases">
        <title>Genomic investigation of the strawberry pathogen Phytophthora fragariae indicates pathogenicity is determined by transcriptional variation in three key races.</title>
        <authorList>
            <person name="Adams T.M."/>
            <person name="Armitage A.D."/>
            <person name="Sobczyk M.K."/>
            <person name="Bates H.J."/>
            <person name="Dunwell J.M."/>
            <person name="Nellist C.F."/>
            <person name="Harrison R.J."/>
        </authorList>
    </citation>
    <scope>NUCLEOTIDE SEQUENCE [LARGE SCALE GENOMIC DNA]</scope>
    <source>
        <strain evidence="7 8">SCRP249</strain>
    </source>
</reference>
<dbReference type="Gene3D" id="1.25.40.10">
    <property type="entry name" value="Tetratricopeptide repeat domain"/>
    <property type="match status" value="1"/>
</dbReference>
<dbReference type="PANTHER" id="PTHR22706:SF1">
    <property type="entry name" value="ASSEMBLY FACTOR FOR SPINDLE MICROTUBULES"/>
    <property type="match status" value="1"/>
</dbReference>
<dbReference type="EMBL" id="QXFV01001120">
    <property type="protein sequence ID" value="KAE9014628.1"/>
    <property type="molecule type" value="Genomic_DNA"/>
</dbReference>
<dbReference type="InterPro" id="IPR019734">
    <property type="entry name" value="TPR_rpt"/>
</dbReference>
<dbReference type="InterPro" id="IPR051185">
    <property type="entry name" value="ASPM"/>
</dbReference>
<comment type="subcellular location">
    <subcellularLocation>
        <location evidence="1">Cytoplasm</location>
    </subcellularLocation>
</comment>
<keyword evidence="2" id="KW-0963">Cytoplasm</keyword>
<feature type="region of interest" description="Disordered" evidence="6">
    <location>
        <begin position="394"/>
        <end position="506"/>
    </location>
</feature>
<organism evidence="7 8">
    <name type="scientific">Phytophthora rubi</name>
    <dbReference type="NCBI Taxonomy" id="129364"/>
    <lineage>
        <taxon>Eukaryota</taxon>
        <taxon>Sar</taxon>
        <taxon>Stramenopiles</taxon>
        <taxon>Oomycota</taxon>
        <taxon>Peronosporomycetes</taxon>
        <taxon>Peronosporales</taxon>
        <taxon>Peronosporaceae</taxon>
        <taxon>Phytophthora</taxon>
    </lineage>
</organism>
<accession>A0A6A3L968</accession>
<gene>
    <name evidence="7" type="ORF">PR001_g15093</name>
</gene>
<dbReference type="PANTHER" id="PTHR22706">
    <property type="entry name" value="ASSEMBLY FACTOR FOR SPINDLE MICROTUBULES"/>
    <property type="match status" value="1"/>
</dbReference>
<dbReference type="Proteomes" id="UP000429607">
    <property type="component" value="Unassembled WGS sequence"/>
</dbReference>
<dbReference type="Pfam" id="PF00612">
    <property type="entry name" value="IQ"/>
    <property type="match status" value="3"/>
</dbReference>
<evidence type="ECO:0000313" key="7">
    <source>
        <dbReference type="EMBL" id="KAE9014628.1"/>
    </source>
</evidence>
<keyword evidence="3" id="KW-0677">Repeat</keyword>
<proteinExistence type="predicted"/>
<dbReference type="SMART" id="SM00028">
    <property type="entry name" value="TPR"/>
    <property type="match status" value="3"/>
</dbReference>
<dbReference type="GO" id="GO:0005516">
    <property type="term" value="F:calmodulin binding"/>
    <property type="evidence" value="ECO:0007669"/>
    <property type="project" value="UniProtKB-KW"/>
</dbReference>
<dbReference type="GO" id="GO:0000922">
    <property type="term" value="C:spindle pole"/>
    <property type="evidence" value="ECO:0007669"/>
    <property type="project" value="TreeGrafter"/>
</dbReference>
<dbReference type="GO" id="GO:0007051">
    <property type="term" value="P:spindle organization"/>
    <property type="evidence" value="ECO:0007669"/>
    <property type="project" value="TreeGrafter"/>
</dbReference>
<dbReference type="Gene3D" id="1.20.5.190">
    <property type="match status" value="2"/>
</dbReference>
<keyword evidence="5" id="KW-0802">TPR repeat</keyword>
<dbReference type="SUPFAM" id="SSF48452">
    <property type="entry name" value="TPR-like"/>
    <property type="match status" value="1"/>
</dbReference>
<dbReference type="PROSITE" id="PS50005">
    <property type="entry name" value="TPR"/>
    <property type="match status" value="1"/>
</dbReference>
<feature type="non-terminal residue" evidence="7">
    <location>
        <position position="1281"/>
    </location>
</feature>
<evidence type="ECO:0000256" key="6">
    <source>
        <dbReference type="SAM" id="MobiDB-lite"/>
    </source>
</evidence>
<dbReference type="InterPro" id="IPR027417">
    <property type="entry name" value="P-loop_NTPase"/>
</dbReference>
<dbReference type="GO" id="GO:0051295">
    <property type="term" value="P:establishment of meiotic spindle localization"/>
    <property type="evidence" value="ECO:0007669"/>
    <property type="project" value="TreeGrafter"/>
</dbReference>
<dbReference type="InterPro" id="IPR011990">
    <property type="entry name" value="TPR-like_helical_dom_sf"/>
</dbReference>
<feature type="compositionally biased region" description="Low complexity" evidence="6">
    <location>
        <begin position="394"/>
        <end position="408"/>
    </location>
</feature>
<dbReference type="SUPFAM" id="SSF52540">
    <property type="entry name" value="P-loop containing nucleoside triphosphate hydrolases"/>
    <property type="match status" value="1"/>
</dbReference>
<protein>
    <submittedName>
        <fullName evidence="7">Uncharacterized protein</fullName>
    </submittedName>
</protein>
<evidence type="ECO:0000256" key="1">
    <source>
        <dbReference type="ARBA" id="ARBA00004496"/>
    </source>
</evidence>
<evidence type="ECO:0000256" key="2">
    <source>
        <dbReference type="ARBA" id="ARBA00022490"/>
    </source>
</evidence>
<evidence type="ECO:0000256" key="4">
    <source>
        <dbReference type="ARBA" id="ARBA00022860"/>
    </source>
</evidence>
<comment type="caution">
    <text evidence="7">The sequence shown here is derived from an EMBL/GenBank/DDBJ whole genome shotgun (WGS) entry which is preliminary data.</text>
</comment>
<feature type="repeat" description="TPR" evidence="5">
    <location>
        <begin position="229"/>
        <end position="262"/>
    </location>
</feature>
<dbReference type="GO" id="GO:0005737">
    <property type="term" value="C:cytoplasm"/>
    <property type="evidence" value="ECO:0007669"/>
    <property type="project" value="UniProtKB-SubCell"/>
</dbReference>
<sequence>MRRRLVKERLAADVPGHLPEVAGSAALDERPSSHHSKGVAWAPAQAPTPKYLFTSPVAPPRGGLDTMRSLDLRDKKKLRCIWLAPDEGHNGDQQIVRPPPLDSMQYAQISASMFGHNVMEKIKRADNLSVQLERSDRFMDAMHTYEQSAKMLHRCIQKREEAPGVMMDELKWLRIDYEIRCVQLVALCMCGARKTAAGGDNTAFLLLKKAEELTARDGLQYCKKHIQRAAVYQNMANYYKKQKKYQAALQAAEKAVRINDKLALMDRFPIAYFLQACLHGLLQEPAKAGFVYTACLTVAEAQRPSQGGRLANESAQATEVFHTLKAATLHNLAIEWANLNMPDQTRDALASAMEVGVHYLPQTHPVVVRILETYKVMRENFLFHSNRVVTAPVAASPPSAARPSVPVRPTSPPPLENGGKRPLPPSSQKPQHEVPGDVTSPRTRRLSSREAHRPETEDIAPVPPPSRRPTSPNSASVVSPRARAVKRPTTTPEVPAGLSGQTLPPGATRTSHLWAVPDKIYGHSLGAKYNPYKERVLEEARTFGIRRRAAMRIQKSWRSALLRHRALKRKEQAATVMQCTFRMHQQKAHYERTLHRIRRTQAVWRGGLARSRKKMTLASIVQIQTAWRVRNERVKFAIKKIRLVLIQSVVRGFLARAAWTQMHNAATEIQAQVRRHLCEQKFNQNLSSAATINRVLRGMHARKQVTNAITNVVKGSLEGIVVSVIVADLELRALNAAVESTLEHIVGIALTEPPANVAQPEEKASDIDSDLTDGASFSTEVLDGIDESSKNDEVGETEIAGALQINAMSKDAEQTTSEVIDGDMHRLEAIIGPATDSPSNDQHANTFPLLKSESDRAILGAMMGSTITNCVNAAIKGAIEDCSNDARHLPHNNSIASNLTTVNLDHEDQTNSINAVGLAAAGVEADSVAVDVDAVETVAVVAAVVGAVSAAAADVEAVAVAEPTMPVETAASSSVEPAVDAEVDAVMAAVLSAVSSAPEVEPVEHSVEAESVAVDVDAVETVAVVAAVVEAVSAAAADVAAVAVVEPTMPVETAASSSVEPAVDAEVDAVMAAVLSAVSSAPEVEPVEHSVEAESVAVDVDAVETVAVVAAVVEAVSAAAADVAAVVEPTLPVETAASSSVEPAVDAEVDAVMAAVLSAMSSAPEVEPVEHSVEAESVAVDVDAVETVAVVAAVVEAVSAAAADVAAVAVVEPTMPVETAASSSVEPAVDAEVDAVMAAVLSAVSRAPEVEPVEHSVEAESVAVDVDAVETVAVVAAVVEA</sequence>